<name>A0A841K7K9_9HYPH</name>
<comment type="caution">
    <text evidence="1">The sequence shown here is derived from an EMBL/GenBank/DDBJ whole genome shotgun (WGS) entry which is preliminary data.</text>
</comment>
<keyword evidence="2" id="KW-1185">Reference proteome</keyword>
<organism evidence="1 2">
    <name type="scientific">Chelatococcus composti</name>
    <dbReference type="NCBI Taxonomy" id="1743235"/>
    <lineage>
        <taxon>Bacteria</taxon>
        <taxon>Pseudomonadati</taxon>
        <taxon>Pseudomonadota</taxon>
        <taxon>Alphaproteobacteria</taxon>
        <taxon>Hyphomicrobiales</taxon>
        <taxon>Chelatococcaceae</taxon>
        <taxon>Chelatococcus</taxon>
    </lineage>
</organism>
<evidence type="ECO:0008006" key="3">
    <source>
        <dbReference type="Google" id="ProtNLM"/>
    </source>
</evidence>
<dbReference type="RefSeq" id="WP_276513677.1">
    <property type="nucleotide sequence ID" value="NZ_BMHX01000005.1"/>
</dbReference>
<reference evidence="1 2" key="1">
    <citation type="submission" date="2020-08" db="EMBL/GenBank/DDBJ databases">
        <title>Genomic Encyclopedia of Type Strains, Phase IV (KMG-IV): sequencing the most valuable type-strain genomes for metagenomic binning, comparative biology and taxonomic classification.</title>
        <authorList>
            <person name="Goeker M."/>
        </authorList>
    </citation>
    <scope>NUCLEOTIDE SEQUENCE [LARGE SCALE GENOMIC DNA]</scope>
    <source>
        <strain evidence="1 2">DSM 101465</strain>
    </source>
</reference>
<dbReference type="Proteomes" id="UP000588017">
    <property type="component" value="Unassembled WGS sequence"/>
</dbReference>
<evidence type="ECO:0000313" key="1">
    <source>
        <dbReference type="EMBL" id="MBB6168818.1"/>
    </source>
</evidence>
<proteinExistence type="predicted"/>
<dbReference type="AlphaFoldDB" id="A0A841K7K9"/>
<sequence length="52" mass="5057">MGAIAAVGQLPLLQPFSRLAIAAALFGESVGAAMVAVTAGVVLCVAGAKRFA</sequence>
<protein>
    <recommendedName>
        <fullName evidence="3">EamA domain-containing protein</fullName>
    </recommendedName>
</protein>
<accession>A0A841K7K9</accession>
<dbReference type="EMBL" id="JACHEH010000005">
    <property type="protein sequence ID" value="MBB6168818.1"/>
    <property type="molecule type" value="Genomic_DNA"/>
</dbReference>
<gene>
    <name evidence="1" type="ORF">HNQ73_002455</name>
</gene>
<evidence type="ECO:0000313" key="2">
    <source>
        <dbReference type="Proteomes" id="UP000588017"/>
    </source>
</evidence>